<sequence>MSSNVEQDRSVILGSRNCSKEMQAPAHQAKSHLVELDIHGCGENIRILQEKGSDAIRNVYEEFKVKIKNNILYNKQFGFKSGHSTDHAILHLVHDIFNGLNEKKYTLGIFIDLSKVFDTVDHIILLSKLEIYGIRNSNMAWFKSYLYNRKQYISYEGGKTDNMTNG</sequence>
<reference evidence="3" key="1">
    <citation type="submission" date="2025-08" db="UniProtKB">
        <authorList>
            <consortium name="RefSeq"/>
        </authorList>
    </citation>
    <scope>IDENTIFICATION</scope>
</reference>
<gene>
    <name evidence="3" type="primary">LOC136082650</name>
</gene>
<name>A0ABM4C927_HYDVU</name>
<feature type="domain" description="Reverse transcriptase" evidence="1">
    <location>
        <begin position="63"/>
        <end position="152"/>
    </location>
</feature>
<dbReference type="RefSeq" id="XP_065658136.1">
    <property type="nucleotide sequence ID" value="XM_065802064.1"/>
</dbReference>
<dbReference type="InterPro" id="IPR000477">
    <property type="entry name" value="RT_dom"/>
</dbReference>
<dbReference type="Pfam" id="PF00078">
    <property type="entry name" value="RVT_1"/>
    <property type="match status" value="1"/>
</dbReference>
<dbReference type="PANTHER" id="PTHR33332">
    <property type="entry name" value="REVERSE TRANSCRIPTASE DOMAIN-CONTAINING PROTEIN"/>
    <property type="match status" value="1"/>
</dbReference>
<proteinExistence type="predicted"/>
<keyword evidence="2" id="KW-1185">Reference proteome</keyword>
<evidence type="ECO:0000313" key="2">
    <source>
        <dbReference type="Proteomes" id="UP001652625"/>
    </source>
</evidence>
<evidence type="ECO:0000259" key="1">
    <source>
        <dbReference type="Pfam" id="PF00078"/>
    </source>
</evidence>
<protein>
    <submittedName>
        <fullName evidence="3">Uncharacterized protein LOC136082650</fullName>
    </submittedName>
</protein>
<dbReference type="GeneID" id="136082650"/>
<evidence type="ECO:0000313" key="3">
    <source>
        <dbReference type="RefSeq" id="XP_065658136.1"/>
    </source>
</evidence>
<dbReference type="Proteomes" id="UP001652625">
    <property type="component" value="Chromosome 07"/>
</dbReference>
<accession>A0ABM4C927</accession>
<organism evidence="2 3">
    <name type="scientific">Hydra vulgaris</name>
    <name type="common">Hydra</name>
    <name type="synonym">Hydra attenuata</name>
    <dbReference type="NCBI Taxonomy" id="6087"/>
    <lineage>
        <taxon>Eukaryota</taxon>
        <taxon>Metazoa</taxon>
        <taxon>Cnidaria</taxon>
        <taxon>Hydrozoa</taxon>
        <taxon>Hydroidolina</taxon>
        <taxon>Anthoathecata</taxon>
        <taxon>Aplanulata</taxon>
        <taxon>Hydridae</taxon>
        <taxon>Hydra</taxon>
    </lineage>
</organism>